<evidence type="ECO:0000259" key="2">
    <source>
        <dbReference type="Pfam" id="PF13180"/>
    </source>
</evidence>
<feature type="chain" id="PRO_5045639047" evidence="1">
    <location>
        <begin position="20"/>
        <end position="417"/>
    </location>
</feature>
<dbReference type="InterPro" id="IPR001478">
    <property type="entry name" value="PDZ"/>
</dbReference>
<dbReference type="RefSeq" id="WP_210654204.1">
    <property type="nucleotide sequence ID" value="NZ_JAGKQQ010000001.1"/>
</dbReference>
<dbReference type="Proteomes" id="UP000676565">
    <property type="component" value="Unassembled WGS sequence"/>
</dbReference>
<dbReference type="Pfam" id="PF13180">
    <property type="entry name" value="PDZ_2"/>
    <property type="match status" value="1"/>
</dbReference>
<organism evidence="3 4">
    <name type="scientific">Gemmata palustris</name>
    <dbReference type="NCBI Taxonomy" id="2822762"/>
    <lineage>
        <taxon>Bacteria</taxon>
        <taxon>Pseudomonadati</taxon>
        <taxon>Planctomycetota</taxon>
        <taxon>Planctomycetia</taxon>
        <taxon>Gemmatales</taxon>
        <taxon>Gemmataceae</taxon>
        <taxon>Gemmata</taxon>
    </lineage>
</organism>
<dbReference type="Gene3D" id="2.30.42.10">
    <property type="match status" value="1"/>
</dbReference>
<proteinExistence type="predicted"/>
<keyword evidence="1" id="KW-0732">Signal</keyword>
<dbReference type="EMBL" id="JAGKQQ010000001">
    <property type="protein sequence ID" value="MBP3956176.1"/>
    <property type="molecule type" value="Genomic_DNA"/>
</dbReference>
<sequence>MLRFTMASIAVAVVGAILAAPVPPERPAKALVDALGDPSAKVRDESFAALRDRADARPWLRRAARSADQDIARRAAALLVPHEKARQEAVVPAIDACVREGRIDLLTEWHQFWKPRAEADLWTVGPRAAKAGMDLFAKSCPKGSWERFEKMLALHSRVVARSHDGPYPEQFRSKGDSTWSIRTDRMVQVPFPPECIRFASIGGPAHLGMRPSRAEQFLVLGPVQARRIDTAFVACDGDVWGETPEFEPSKGVLTARGIVVCRGNFTGWHGVGACVLLVDGDVDLTQSSETRGNLIRASGEVRLPSDKDALPVNCTIESRVKDATAPYKFFEVSDTGLLVADDEEGLVVTGIKPNTPFGTSGIAKGDLIRSIDDAPAGHSEQFRKVLRRALVCQGDCLITVTRGDKTIDIPVFFPLPK</sequence>
<accession>A0ABS5BR40</accession>
<evidence type="ECO:0000256" key="1">
    <source>
        <dbReference type="SAM" id="SignalP"/>
    </source>
</evidence>
<evidence type="ECO:0000313" key="4">
    <source>
        <dbReference type="Proteomes" id="UP000676565"/>
    </source>
</evidence>
<comment type="caution">
    <text evidence="3">The sequence shown here is derived from an EMBL/GenBank/DDBJ whole genome shotgun (WGS) entry which is preliminary data.</text>
</comment>
<gene>
    <name evidence="3" type="ORF">J8F10_12870</name>
</gene>
<feature type="signal peptide" evidence="1">
    <location>
        <begin position="1"/>
        <end position="19"/>
    </location>
</feature>
<feature type="domain" description="PDZ" evidence="2">
    <location>
        <begin position="336"/>
        <end position="409"/>
    </location>
</feature>
<dbReference type="SUPFAM" id="SSF50156">
    <property type="entry name" value="PDZ domain-like"/>
    <property type="match status" value="1"/>
</dbReference>
<reference evidence="3 4" key="1">
    <citation type="submission" date="2021-04" db="EMBL/GenBank/DDBJ databases">
        <authorList>
            <person name="Ivanova A."/>
        </authorList>
    </citation>
    <scope>NUCLEOTIDE SEQUENCE [LARGE SCALE GENOMIC DNA]</scope>
    <source>
        <strain evidence="3 4">G18</strain>
    </source>
</reference>
<protein>
    <submittedName>
        <fullName evidence="3">PDZ domain-containing protein</fullName>
    </submittedName>
</protein>
<name>A0ABS5BR40_9BACT</name>
<dbReference type="InterPro" id="IPR036034">
    <property type="entry name" value="PDZ_sf"/>
</dbReference>
<keyword evidence="4" id="KW-1185">Reference proteome</keyword>
<evidence type="ECO:0000313" key="3">
    <source>
        <dbReference type="EMBL" id="MBP3956176.1"/>
    </source>
</evidence>